<dbReference type="EnsemblMetazoa" id="GAUT005426-RA">
    <property type="protein sequence ID" value="GAUT005426-PA"/>
    <property type="gene ID" value="GAUT005426"/>
</dbReference>
<name>A0A1A9UHZ7_GLOAU</name>
<dbReference type="Proteomes" id="UP000078200">
    <property type="component" value="Unassembled WGS sequence"/>
</dbReference>
<dbReference type="AlphaFoldDB" id="A0A1A9UHZ7"/>
<sequence>MYWASTPSVAQHCLTTFNTIFFISSSGVAASAKAAIARAVIVRTFCCSSTRPCSIISTKAFKCGRIAQPIRIAICCTILIPVWRACQDFFDLQTALRNGNNDGIPRAEATTANARAVVLRTYSSILSISGRIVEIIVAKPAALAKFEIISRPSTLA</sequence>
<accession>A0A1A9UHZ7</accession>
<dbReference type="VEuPathDB" id="VectorBase:GAUT005426"/>
<protein>
    <submittedName>
        <fullName evidence="1">Uncharacterized protein</fullName>
    </submittedName>
</protein>
<evidence type="ECO:0000313" key="1">
    <source>
        <dbReference type="EnsemblMetazoa" id="GAUT005426-PA"/>
    </source>
</evidence>
<reference evidence="1" key="1">
    <citation type="submission" date="2020-05" db="UniProtKB">
        <authorList>
            <consortium name="EnsemblMetazoa"/>
        </authorList>
    </citation>
    <scope>IDENTIFICATION</scope>
    <source>
        <strain evidence="1">TTRI</strain>
    </source>
</reference>
<keyword evidence="2" id="KW-1185">Reference proteome</keyword>
<organism evidence="1 2">
    <name type="scientific">Glossina austeni</name>
    <name type="common">Savannah tsetse fly</name>
    <dbReference type="NCBI Taxonomy" id="7395"/>
    <lineage>
        <taxon>Eukaryota</taxon>
        <taxon>Metazoa</taxon>
        <taxon>Ecdysozoa</taxon>
        <taxon>Arthropoda</taxon>
        <taxon>Hexapoda</taxon>
        <taxon>Insecta</taxon>
        <taxon>Pterygota</taxon>
        <taxon>Neoptera</taxon>
        <taxon>Endopterygota</taxon>
        <taxon>Diptera</taxon>
        <taxon>Brachycera</taxon>
        <taxon>Muscomorpha</taxon>
        <taxon>Hippoboscoidea</taxon>
        <taxon>Glossinidae</taxon>
        <taxon>Glossina</taxon>
    </lineage>
</organism>
<evidence type="ECO:0000313" key="2">
    <source>
        <dbReference type="Proteomes" id="UP000078200"/>
    </source>
</evidence>
<proteinExistence type="predicted"/>